<feature type="chain" id="PRO_5015527344" evidence="1">
    <location>
        <begin position="24"/>
        <end position="186"/>
    </location>
</feature>
<feature type="non-terminal residue" evidence="2">
    <location>
        <position position="186"/>
    </location>
</feature>
<gene>
    <name evidence="2" type="ORF">C7C56_010125</name>
</gene>
<dbReference type="PROSITE" id="PS51257">
    <property type="entry name" value="PROKAR_LIPOPROTEIN"/>
    <property type="match status" value="1"/>
</dbReference>
<dbReference type="Proteomes" id="UP000241421">
    <property type="component" value="Unassembled WGS sequence"/>
</dbReference>
<evidence type="ECO:0000313" key="2">
    <source>
        <dbReference type="EMBL" id="PWF48820.1"/>
    </source>
</evidence>
<dbReference type="AlphaFoldDB" id="A0A2U2HMT7"/>
<keyword evidence="1" id="KW-0732">Signal</keyword>
<accession>A0A2U2HMT7</accession>
<name>A0A2U2HMT7_9BURK</name>
<dbReference type="EMBL" id="PXWF02000139">
    <property type="protein sequence ID" value="PWF48820.1"/>
    <property type="molecule type" value="Genomic_DNA"/>
</dbReference>
<feature type="signal peptide" evidence="1">
    <location>
        <begin position="1"/>
        <end position="23"/>
    </location>
</feature>
<evidence type="ECO:0000256" key="1">
    <source>
        <dbReference type="SAM" id="SignalP"/>
    </source>
</evidence>
<organism evidence="2 3">
    <name type="scientific">Massilia glaciei</name>
    <dbReference type="NCBI Taxonomy" id="1524097"/>
    <lineage>
        <taxon>Bacteria</taxon>
        <taxon>Pseudomonadati</taxon>
        <taxon>Pseudomonadota</taxon>
        <taxon>Betaproteobacteria</taxon>
        <taxon>Burkholderiales</taxon>
        <taxon>Oxalobacteraceae</taxon>
        <taxon>Telluria group</taxon>
        <taxon>Massilia</taxon>
    </lineage>
</organism>
<evidence type="ECO:0000313" key="3">
    <source>
        <dbReference type="Proteomes" id="UP000241421"/>
    </source>
</evidence>
<protein>
    <submittedName>
        <fullName evidence="2">Transporter</fullName>
    </submittedName>
</protein>
<dbReference type="Gene3D" id="1.20.1600.10">
    <property type="entry name" value="Outer membrane efflux proteins (OEP)"/>
    <property type="match status" value="1"/>
</dbReference>
<reference evidence="2 3" key="1">
    <citation type="submission" date="2018-04" db="EMBL/GenBank/DDBJ databases">
        <title>Massilia violaceinigra sp. nov., a novel purple-pigmented bacterium isolated from Tianshan glacier, Xinjiang, China.</title>
        <authorList>
            <person name="Wang H."/>
        </authorList>
    </citation>
    <scope>NUCLEOTIDE SEQUENCE [LARGE SCALE GENOMIC DNA]</scope>
    <source>
        <strain evidence="2 3">B448-2</strain>
    </source>
</reference>
<keyword evidence="3" id="KW-1185">Reference proteome</keyword>
<sequence>MNPYFRAGALAPLLLGAAACAHAQDAGLHAAFEAAWQRQPAQQAQAARQAELDAKLRAAGALTPAPASVSVSQRTDQIGSKLGQREAEVEFDVPLWLPGQKGRERALARAEGGVYAAAQRLAQWRLAGELRQAYWQARIDADEHALAVQRSASARALAADVARRVKAGELARVDANRATGEEQGAR</sequence>
<comment type="caution">
    <text evidence="2">The sequence shown here is derived from an EMBL/GenBank/DDBJ whole genome shotgun (WGS) entry which is preliminary data.</text>
</comment>
<proteinExistence type="predicted"/>
<dbReference type="SUPFAM" id="SSF56954">
    <property type="entry name" value="Outer membrane efflux proteins (OEP)"/>
    <property type="match status" value="1"/>
</dbReference>